<dbReference type="Proteomes" id="UP000006100">
    <property type="component" value="Chromosome"/>
</dbReference>
<dbReference type="STRING" id="1229909.NSED_04110"/>
<accession>K0B8V1</accession>
<evidence type="ECO:0000313" key="1">
    <source>
        <dbReference type="EMBL" id="AFS82628.1"/>
    </source>
</evidence>
<keyword evidence="2" id="KW-1185">Reference proteome</keyword>
<dbReference type="PATRIC" id="fig|1229909.8.peg.888"/>
<dbReference type="AlphaFoldDB" id="K0B8V1"/>
<organism evidence="1 2">
    <name type="scientific">Candidatus Nitrosopumilus sediminis</name>
    <dbReference type="NCBI Taxonomy" id="1229909"/>
    <lineage>
        <taxon>Archaea</taxon>
        <taxon>Nitrososphaerota</taxon>
        <taxon>Nitrososphaeria</taxon>
        <taxon>Nitrosopumilales</taxon>
        <taxon>Nitrosopumilaceae</taxon>
        <taxon>Nitrosopumilus</taxon>
    </lineage>
</organism>
<proteinExistence type="predicted"/>
<dbReference type="HOGENOM" id="CLU_1507317_0_0_2"/>
<dbReference type="EMBL" id="CP003843">
    <property type="protein sequence ID" value="AFS82628.1"/>
    <property type="molecule type" value="Genomic_DNA"/>
</dbReference>
<evidence type="ECO:0000313" key="2">
    <source>
        <dbReference type="Proteomes" id="UP000006100"/>
    </source>
</evidence>
<gene>
    <name evidence="1" type="ORF">NSED_04110</name>
</gene>
<name>K0B8V1_9ARCH</name>
<sequence>MVNRHKQKGKDLMERLESTYLIRKRVSKLDLGIINDSSYFPENSKPDRHYNNGVVHARQDLKLLEFFMVQMKPRYRMKILHSDEFKNFIESVLDIGVTKFNKQTKEENESSRAFALQLMNYSLQVMSKTMPPEFAKLLNNAIEPLDDLLSAIYEYSKNNNVKDLPRFRELRLPNRGIA</sequence>
<dbReference type="KEGG" id="nir:NSED_04110"/>
<reference evidence="1 2" key="1">
    <citation type="journal article" date="2012" name="J. Bacteriol.">
        <title>Draft Genome Sequence of an Ammonia-Oxidizing Archaeon, "Candidatus Nitrosopumilus sediminis" AR2, from Svalbard in the Arctic Circle.</title>
        <authorList>
            <person name="Park S.J."/>
            <person name="Kim J.G."/>
            <person name="Jung M.Y."/>
            <person name="Kim S.J."/>
            <person name="Cha I.T."/>
            <person name="Ghai R."/>
            <person name="Martin-Cuadrado A.B."/>
            <person name="Rodriguez-Valera F."/>
            <person name="Rhee S.K."/>
        </authorList>
    </citation>
    <scope>NUCLEOTIDE SEQUENCE [LARGE SCALE GENOMIC DNA]</scope>
    <source>
        <strain evidence="1 2">AR2</strain>
    </source>
</reference>
<protein>
    <submittedName>
        <fullName evidence="1">Uncharacterized protein</fullName>
    </submittedName>
</protein>